<proteinExistence type="predicted"/>
<dbReference type="Proteomes" id="UP000595374">
    <property type="component" value="Chromosome"/>
</dbReference>
<dbReference type="Pfam" id="PF00356">
    <property type="entry name" value="LacI"/>
    <property type="match status" value="1"/>
</dbReference>
<evidence type="ECO:0000256" key="2">
    <source>
        <dbReference type="ARBA" id="ARBA00023125"/>
    </source>
</evidence>
<keyword evidence="1" id="KW-0805">Transcription regulation</keyword>
<dbReference type="Gene3D" id="1.10.260.40">
    <property type="entry name" value="lambda repressor-like DNA-binding domains"/>
    <property type="match status" value="1"/>
</dbReference>
<evidence type="ECO:0000256" key="3">
    <source>
        <dbReference type="ARBA" id="ARBA00023163"/>
    </source>
</evidence>
<dbReference type="Pfam" id="PF13377">
    <property type="entry name" value="Peripla_BP_3"/>
    <property type="match status" value="1"/>
</dbReference>
<dbReference type="AlphaFoldDB" id="A0A7T4A273"/>
<accession>A0A7T4A273</accession>
<dbReference type="InterPro" id="IPR046335">
    <property type="entry name" value="LacI/GalR-like_sensor"/>
</dbReference>
<dbReference type="PANTHER" id="PTHR30146:SF138">
    <property type="entry name" value="TRANSCRIPTIONAL REGULATORY PROTEIN"/>
    <property type="match status" value="1"/>
</dbReference>
<dbReference type="GO" id="GO:0000976">
    <property type="term" value="F:transcription cis-regulatory region binding"/>
    <property type="evidence" value="ECO:0007669"/>
    <property type="project" value="TreeGrafter"/>
</dbReference>
<gene>
    <name evidence="5" type="ORF">I6H47_08305</name>
</gene>
<keyword evidence="2 5" id="KW-0238">DNA-binding</keyword>
<name>A0A7T4A273_9MICO</name>
<sequence>MANTGADSASGQRSRPTIRDVAARAGVSKSLVSLAFTDPQKVGPQRRELILEAAQALGYEPNFLARSLARDSAPFVGILVVNLRNPIFAEIAEAVRQELDLNGEYGLITSAAITDSDDLPNSYGRIDPRVVRMLQDLRPKALIVVGTVPEEEAMFRGIPTVYASAAPRPNTEHSSVRMDDAKGMELAVDHLVSLGHTRIGFIGGRGGAVSAGRARAFITEMESRGLEAVVEPAGFSEAEGYRAANDLLSRDRRPSAVVCVNDISAIGVLAAADDAGVVVPDELAVVGFDNIPLADLNRISLTSVDPQNREIGRLSALAVLELLGAQGTPPSESLITPDLVIRGSTLAHRPQEAPPSD</sequence>
<feature type="domain" description="HTH lacI-type" evidence="4">
    <location>
        <begin position="16"/>
        <end position="70"/>
    </location>
</feature>
<dbReference type="InterPro" id="IPR010982">
    <property type="entry name" value="Lambda_DNA-bd_dom_sf"/>
</dbReference>
<evidence type="ECO:0000313" key="6">
    <source>
        <dbReference type="Proteomes" id="UP000595374"/>
    </source>
</evidence>
<dbReference type="GO" id="GO:0003700">
    <property type="term" value="F:DNA-binding transcription factor activity"/>
    <property type="evidence" value="ECO:0007669"/>
    <property type="project" value="TreeGrafter"/>
</dbReference>
<protein>
    <submittedName>
        <fullName evidence="5">LacI family DNA-binding transcriptional regulator</fullName>
    </submittedName>
</protein>
<dbReference type="RefSeq" id="WP_140955519.1">
    <property type="nucleotide sequence ID" value="NZ_CP065989.1"/>
</dbReference>
<dbReference type="SMART" id="SM00354">
    <property type="entry name" value="HTH_LACI"/>
    <property type="match status" value="1"/>
</dbReference>
<dbReference type="Gene3D" id="3.40.50.2300">
    <property type="match status" value="2"/>
</dbReference>
<dbReference type="PANTHER" id="PTHR30146">
    <property type="entry name" value="LACI-RELATED TRANSCRIPTIONAL REPRESSOR"/>
    <property type="match status" value="1"/>
</dbReference>
<dbReference type="InterPro" id="IPR028082">
    <property type="entry name" value="Peripla_BP_I"/>
</dbReference>
<dbReference type="EMBL" id="CP065989">
    <property type="protein sequence ID" value="QQB15883.1"/>
    <property type="molecule type" value="Genomic_DNA"/>
</dbReference>
<dbReference type="InterPro" id="IPR000843">
    <property type="entry name" value="HTH_LacI"/>
</dbReference>
<keyword evidence="3" id="KW-0804">Transcription</keyword>
<evidence type="ECO:0000313" key="5">
    <source>
        <dbReference type="EMBL" id="QQB15883.1"/>
    </source>
</evidence>
<dbReference type="SUPFAM" id="SSF47413">
    <property type="entry name" value="lambda repressor-like DNA-binding domains"/>
    <property type="match status" value="1"/>
</dbReference>
<evidence type="ECO:0000259" key="4">
    <source>
        <dbReference type="PROSITE" id="PS50932"/>
    </source>
</evidence>
<evidence type="ECO:0000256" key="1">
    <source>
        <dbReference type="ARBA" id="ARBA00023015"/>
    </source>
</evidence>
<organism evidence="5 6">
    <name type="scientific">Brevibacterium casei</name>
    <dbReference type="NCBI Taxonomy" id="33889"/>
    <lineage>
        <taxon>Bacteria</taxon>
        <taxon>Bacillati</taxon>
        <taxon>Actinomycetota</taxon>
        <taxon>Actinomycetes</taxon>
        <taxon>Micrococcales</taxon>
        <taxon>Brevibacteriaceae</taxon>
        <taxon>Brevibacterium</taxon>
    </lineage>
</organism>
<dbReference type="CDD" id="cd01392">
    <property type="entry name" value="HTH_LacI"/>
    <property type="match status" value="1"/>
</dbReference>
<dbReference type="CDD" id="cd06267">
    <property type="entry name" value="PBP1_LacI_sugar_binding-like"/>
    <property type="match status" value="1"/>
</dbReference>
<dbReference type="SUPFAM" id="SSF53822">
    <property type="entry name" value="Periplasmic binding protein-like I"/>
    <property type="match status" value="1"/>
</dbReference>
<dbReference type="PROSITE" id="PS50932">
    <property type="entry name" value="HTH_LACI_2"/>
    <property type="match status" value="1"/>
</dbReference>
<reference evidence="5 6" key="1">
    <citation type="submission" date="2020-12" db="EMBL/GenBank/DDBJ databases">
        <title>FDA dAtabase for Regulatory Grade micrObial Sequences (FDA-ARGOS): Supporting development and validation of Infectious Disease Dx tests.</title>
        <authorList>
            <person name="Sproer C."/>
            <person name="Gronow S."/>
            <person name="Severitt S."/>
            <person name="Schroder I."/>
            <person name="Tallon L."/>
            <person name="Sadzewicz L."/>
            <person name="Zhao X."/>
            <person name="Boylan J."/>
            <person name="Ott S."/>
            <person name="Bowen H."/>
            <person name="Vavikolanu K."/>
            <person name="Mehta A."/>
            <person name="Aluvathingal J."/>
            <person name="Nadendla S."/>
            <person name="Lowell S."/>
            <person name="Myers T."/>
            <person name="Yan Y."/>
            <person name="Sichtig H."/>
        </authorList>
    </citation>
    <scope>NUCLEOTIDE SEQUENCE [LARGE SCALE GENOMIC DNA]</scope>
    <source>
        <strain evidence="5 6">FDAARGOS_990</strain>
    </source>
</reference>